<evidence type="ECO:0000313" key="5">
    <source>
        <dbReference type="Proteomes" id="UP000515856"/>
    </source>
</evidence>
<protein>
    <submittedName>
        <fullName evidence="4">D-2-hydroxyacid dehydrogenase</fullName>
    </submittedName>
</protein>
<dbReference type="Proteomes" id="UP000515856">
    <property type="component" value="Chromosome"/>
</dbReference>
<dbReference type="Gene3D" id="3.40.50.720">
    <property type="entry name" value="NAD(P)-binding Rossmann-like Domain"/>
    <property type="match status" value="2"/>
</dbReference>
<dbReference type="GO" id="GO:0016491">
    <property type="term" value="F:oxidoreductase activity"/>
    <property type="evidence" value="ECO:0007669"/>
    <property type="project" value="UniProtKB-KW"/>
</dbReference>
<dbReference type="GO" id="GO:0051287">
    <property type="term" value="F:NAD binding"/>
    <property type="evidence" value="ECO:0007669"/>
    <property type="project" value="InterPro"/>
</dbReference>
<dbReference type="KEGG" id="ehn:H9Q80_08130"/>
<evidence type="ECO:0000256" key="1">
    <source>
        <dbReference type="ARBA" id="ARBA00023002"/>
    </source>
</evidence>
<name>A0A7G9GSW4_9FIRM</name>
<evidence type="ECO:0000256" key="2">
    <source>
        <dbReference type="ARBA" id="ARBA00023027"/>
    </source>
</evidence>
<dbReference type="InterPro" id="IPR036291">
    <property type="entry name" value="NAD(P)-bd_dom_sf"/>
</dbReference>
<dbReference type="InterPro" id="IPR006140">
    <property type="entry name" value="D-isomer_DH_NAD-bd"/>
</dbReference>
<evidence type="ECO:0000313" key="4">
    <source>
        <dbReference type="EMBL" id="QNM13896.1"/>
    </source>
</evidence>
<proteinExistence type="predicted"/>
<feature type="domain" description="D-isomer specific 2-hydroxyacid dehydrogenase NAD-binding" evidence="3">
    <location>
        <begin position="101"/>
        <end position="274"/>
    </location>
</feature>
<dbReference type="Pfam" id="PF02826">
    <property type="entry name" value="2-Hacid_dh_C"/>
    <property type="match status" value="1"/>
</dbReference>
<dbReference type="CDD" id="cd05300">
    <property type="entry name" value="2-Hacid_dh_1"/>
    <property type="match status" value="1"/>
</dbReference>
<reference evidence="4 5" key="1">
    <citation type="submission" date="2020-08" db="EMBL/GenBank/DDBJ databases">
        <authorList>
            <person name="Liu C."/>
            <person name="Sun Q."/>
        </authorList>
    </citation>
    <scope>NUCLEOTIDE SEQUENCE [LARGE SCALE GENOMIC DNA]</scope>
    <source>
        <strain evidence="4 5">NSJ-61</strain>
    </source>
</reference>
<dbReference type="SUPFAM" id="SSF52283">
    <property type="entry name" value="Formate/glycerate dehydrogenase catalytic domain-like"/>
    <property type="match status" value="1"/>
</dbReference>
<dbReference type="PANTHER" id="PTHR43333:SF1">
    <property type="entry name" value="D-ISOMER SPECIFIC 2-HYDROXYACID DEHYDROGENASE NAD-BINDING DOMAIN-CONTAINING PROTEIN"/>
    <property type="match status" value="1"/>
</dbReference>
<dbReference type="EMBL" id="CP060636">
    <property type="protein sequence ID" value="QNM13896.1"/>
    <property type="molecule type" value="Genomic_DNA"/>
</dbReference>
<accession>A0A7G9GSW4</accession>
<evidence type="ECO:0000259" key="3">
    <source>
        <dbReference type="Pfam" id="PF02826"/>
    </source>
</evidence>
<dbReference type="PANTHER" id="PTHR43333">
    <property type="entry name" value="2-HACID_DH_C DOMAIN-CONTAINING PROTEIN"/>
    <property type="match status" value="1"/>
</dbReference>
<dbReference type="SUPFAM" id="SSF51735">
    <property type="entry name" value="NAD(P)-binding Rossmann-fold domains"/>
    <property type="match status" value="1"/>
</dbReference>
<keyword evidence="5" id="KW-1185">Reference proteome</keyword>
<keyword evidence="2" id="KW-0520">NAD</keyword>
<sequence>MINMKTWVLTELTQAQKERLPKGYEYVFSKELNKEEIKDVEVIVGRPPFELLPYAKNLKWLQLDSAGSEHYCKAGLLPEGCVLTNATGSFGLTISEYLICTILMLMRNMNLYVRNQEQAKWQIEGPIYSIYGSTFLIVGLGNLGIEFAKRIKALGGYTIGIKKHIEQSVEYIDQLYTMDQIKDVLPKADVVVMALPSTEETRKSFHGEYFDLMKETAIWANVGRGDVVETMDVVNAVKEKKILGAVLDVCDTEPIPADHPIWKEENIIITPHISGTFQLPKTKDIFVDILCENLEAFKNEEPLRNIVDVKEGYRSYALKKS</sequence>
<gene>
    <name evidence="4" type="ORF">H9Q80_08130</name>
</gene>
<dbReference type="AlphaFoldDB" id="A0A7G9GSW4"/>
<keyword evidence="1" id="KW-0560">Oxidoreductase</keyword>
<organism evidence="4 5">
    <name type="scientific">[Eubacterium] hominis</name>
    <dbReference type="NCBI Taxonomy" id="2764325"/>
    <lineage>
        <taxon>Bacteria</taxon>
        <taxon>Bacillati</taxon>
        <taxon>Bacillota</taxon>
        <taxon>Erysipelotrichia</taxon>
        <taxon>Erysipelotrichales</taxon>
        <taxon>Erysipelotrichaceae</taxon>
        <taxon>Amedibacillus</taxon>
    </lineage>
</organism>